<dbReference type="EMBL" id="NAEW01000002">
    <property type="protein sequence ID" value="OQM42805.1"/>
    <property type="molecule type" value="Genomic_DNA"/>
</dbReference>
<dbReference type="AlphaFoldDB" id="A0A1V8P2B1"/>
<evidence type="ECO:0000259" key="2">
    <source>
        <dbReference type="Pfam" id="PF20469"/>
    </source>
</evidence>
<dbReference type="PANTHER" id="PTHR43581:SF4">
    <property type="entry name" value="ATP_GTP PHOSPHATASE"/>
    <property type="match status" value="1"/>
</dbReference>
<keyword evidence="3" id="KW-0255">Endonuclease</keyword>
<dbReference type="Pfam" id="PF13304">
    <property type="entry name" value="AAA_21"/>
    <property type="match status" value="1"/>
</dbReference>
<protein>
    <submittedName>
        <fullName evidence="3">ATP-dependent endonuclease</fullName>
    </submittedName>
</protein>
<dbReference type="GO" id="GO:0004519">
    <property type="term" value="F:endonuclease activity"/>
    <property type="evidence" value="ECO:0007669"/>
    <property type="project" value="UniProtKB-KW"/>
</dbReference>
<evidence type="ECO:0000313" key="3">
    <source>
        <dbReference type="EMBL" id="OQM42805.1"/>
    </source>
</evidence>
<keyword evidence="3" id="KW-0540">Nuclease</keyword>
<comment type="caution">
    <text evidence="3">The sequence shown here is derived from an EMBL/GenBank/DDBJ whole genome shotgun (WGS) entry which is preliminary data.</text>
</comment>
<dbReference type="PANTHER" id="PTHR43581">
    <property type="entry name" value="ATP/GTP PHOSPHATASE"/>
    <property type="match status" value="1"/>
</dbReference>
<dbReference type="CDD" id="cd01026">
    <property type="entry name" value="TOPRIM_OLD"/>
    <property type="match status" value="1"/>
</dbReference>
<evidence type="ECO:0000313" key="4">
    <source>
        <dbReference type="Proteomes" id="UP000192573"/>
    </source>
</evidence>
<dbReference type="Proteomes" id="UP000192573">
    <property type="component" value="Unassembled WGS sequence"/>
</dbReference>
<dbReference type="InterPro" id="IPR034139">
    <property type="entry name" value="TOPRIM_OLD"/>
</dbReference>
<dbReference type="InterPro" id="IPR003959">
    <property type="entry name" value="ATPase_AAA_core"/>
</dbReference>
<sequence>MQLKKIFISGFKSISNENPQTIHFEHELTTFIGHNGTGKSSAMEALNKLFSVDHSLRSLSINDFHNADVVKEEKDRNLIIEAWFSFPKPKEGKISIPPLIEHLTIDKSDGGILFRVRLEGKLSFEVNPIGDIDEDTWVVSTSDDVVEESSKQRLSAAVRNAIQVNYVPANRDPSLQLKYSSKAVLGRLLKAIEWAGGSQKIIEEQASKLNALTRQNSALTEIAVAINESWGSIYKGRYLSQASLNFPVANIDEILKLIQLQFNPDEVGNTVNVDRLSDGQKSLVYFSLIKAMFDIDKNTRKFISSGETSNFNPEKMRLPIFSMISLEEPENHLSPHYLGRIIKLVKDYGRNELCQVIISSHSSSILSRVEPEQIRHFRLDHYLKSTVVSELSLPKKDDELSKFIKEAVKAYPEIYFSKLVIFGEGDSEEVIIPKVLKLHSTEIDSHSISVVPLGGRHVNHFWRLLRSLQIPFITLLDFDIDRNGGGFGRIKYAVEQLAEFEERGSIYINKNIVESIPSWDNKQDPTKFTIHYEDGATINIVDELEKCNVYFSSPLDIDYAMIEAFPDIFCEKDIMYGEIGPRSIEKGDVEEGEQGEQDNLRAQKELIKAVLKKGNSGVRYGFSADYLKYFLWYRYRFLSNKSKPASHVRMFTKIEKKYTSDEIKEKLPPVLIRVSEKTVKMLAEIIE</sequence>
<keyword evidence="3" id="KW-0378">Hydrolase</keyword>
<dbReference type="InterPro" id="IPR051396">
    <property type="entry name" value="Bact_Antivir_Def_Nuclease"/>
</dbReference>
<accession>A0A1V8P2B1</accession>
<feature type="domain" description="OLD protein-like TOPRIM" evidence="2">
    <location>
        <begin position="416"/>
        <end position="479"/>
    </location>
</feature>
<organism evidence="3 4">
    <name type="scientific">Citrobacter braakii</name>
    <dbReference type="NCBI Taxonomy" id="57706"/>
    <lineage>
        <taxon>Bacteria</taxon>
        <taxon>Pseudomonadati</taxon>
        <taxon>Pseudomonadota</taxon>
        <taxon>Gammaproteobacteria</taxon>
        <taxon>Enterobacterales</taxon>
        <taxon>Enterobacteriaceae</taxon>
        <taxon>Citrobacter</taxon>
        <taxon>Citrobacter freundii complex</taxon>
    </lineage>
</organism>
<proteinExistence type="predicted"/>
<dbReference type="RefSeq" id="WP_079938436.1">
    <property type="nucleotide sequence ID" value="NZ_CP077405.1"/>
</dbReference>
<dbReference type="SUPFAM" id="SSF52540">
    <property type="entry name" value="P-loop containing nucleoside triphosphate hydrolases"/>
    <property type="match status" value="1"/>
</dbReference>
<dbReference type="InterPro" id="IPR027417">
    <property type="entry name" value="P-loop_NTPase"/>
</dbReference>
<evidence type="ECO:0000259" key="1">
    <source>
        <dbReference type="Pfam" id="PF13304"/>
    </source>
</evidence>
<reference evidence="3 4" key="1">
    <citation type="submission" date="2017-03" db="EMBL/GenBank/DDBJ databases">
        <authorList>
            <person name="Afonso C.L."/>
            <person name="Miller P.J."/>
            <person name="Scott M.A."/>
            <person name="Spackman E."/>
            <person name="Goraichik I."/>
            <person name="Dimitrov K.M."/>
            <person name="Suarez D.L."/>
            <person name="Swayne D.E."/>
        </authorList>
    </citation>
    <scope>NUCLEOTIDE SEQUENCE [LARGE SCALE GENOMIC DNA]</scope>
    <source>
        <strain evidence="3 4">ATCC 51113</strain>
    </source>
</reference>
<gene>
    <name evidence="3" type="ORF">BZK42_04450</name>
</gene>
<feature type="domain" description="ATPase AAA-type core" evidence="1">
    <location>
        <begin position="28"/>
        <end position="367"/>
    </location>
</feature>
<dbReference type="Pfam" id="PF20469">
    <property type="entry name" value="OLD-like_TOPRIM"/>
    <property type="match status" value="1"/>
</dbReference>
<name>A0A1V8P2B1_CITBR</name>
<dbReference type="Gene3D" id="3.40.50.300">
    <property type="entry name" value="P-loop containing nucleotide triphosphate hydrolases"/>
    <property type="match status" value="1"/>
</dbReference>